<comment type="similarity">
    <text evidence="3">Belongs to the peptidase S1 family. CLIP subfamily.</text>
</comment>
<dbReference type="PANTHER" id="PTHR24260">
    <property type="match status" value="1"/>
</dbReference>
<protein>
    <submittedName>
        <fullName evidence="5">AGAP009006-PA</fullName>
    </submittedName>
</protein>
<keyword evidence="1" id="KW-0732">Signal</keyword>
<keyword evidence="2" id="KW-1015">Disulfide bond</keyword>
<reference evidence="5" key="2">
    <citation type="submission" date="2002-03" db="EMBL/GenBank/DDBJ databases">
        <authorList>
            <consortium name="The Anopheles Genome Sequencing Consortium"/>
        </authorList>
    </citation>
    <scope>NUCLEOTIDE SEQUENCE</scope>
    <source>
        <strain evidence="5">PEST</strain>
    </source>
</reference>
<name>Q5TNL9_ANOGA</name>
<dbReference type="SMART" id="SM00680">
    <property type="entry name" value="CLIP"/>
    <property type="match status" value="1"/>
</dbReference>
<dbReference type="PhylomeDB" id="Q5TNL9"/>
<sequence length="401" mass="44491">MCAGDEQIKSCPSDTGGPLQVKLLSSSRYTPFVVGVSALGVPCGATTPGVYAKVPHYILWIEAVTKLVYHPPECVIRHISRRELDTSLVAPELKLALDYICEASDREAGVCVHIDHCSHRALAKDVVKVCTNETAPIVCCPVNSFIATAHLPLLTECETNYQRFRKKYADFVGDRGTAQPLEDGAHPHSVMIGWKVNKTATAWHCTGTLINLNTVLTTAGCANMVSVGETNVARIYDGAAQIIRVKETIRYPSYNAKTHDNDIAVLKLESDVLVNENAIPACLWRDLNRTPYYGQEVHFDGQSLTARDKNVVHNRDCQLFTSHTELTNDQLCWQEFRLRPDGADAPNCGRKGNPFITLQRTNNIYLPYLVGLYSYDRQCAGGEPIVATRISSYINWISLYM</sequence>
<organism evidence="5">
    <name type="scientific">Anopheles gambiae</name>
    <name type="common">African malaria mosquito</name>
    <dbReference type="NCBI Taxonomy" id="7165"/>
    <lineage>
        <taxon>Eukaryota</taxon>
        <taxon>Metazoa</taxon>
        <taxon>Ecdysozoa</taxon>
        <taxon>Arthropoda</taxon>
        <taxon>Hexapoda</taxon>
        <taxon>Insecta</taxon>
        <taxon>Pterygota</taxon>
        <taxon>Neoptera</taxon>
        <taxon>Endopterygota</taxon>
        <taxon>Diptera</taxon>
        <taxon>Nematocera</taxon>
        <taxon>Culicoidea</taxon>
        <taxon>Culicidae</taxon>
        <taxon>Anophelinae</taxon>
        <taxon>Anopheles</taxon>
    </lineage>
</organism>
<dbReference type="InterPro" id="IPR043504">
    <property type="entry name" value="Peptidase_S1_PA_chymotrypsin"/>
</dbReference>
<dbReference type="PROSITE" id="PS50240">
    <property type="entry name" value="TRYPSIN_DOM"/>
    <property type="match status" value="1"/>
</dbReference>
<dbReference type="HOGENOM" id="CLU_006842_22_0_1"/>
<reference evidence="5" key="5">
    <citation type="submission" date="2011-05" db="EMBL/GenBank/DDBJ databases">
        <authorList>
            <consortium name="VectorBase"/>
        </authorList>
    </citation>
    <scope>NUCLEOTIDE SEQUENCE</scope>
    <source>
        <strain evidence="5">PEST</strain>
    </source>
</reference>
<evidence type="ECO:0000313" key="5">
    <source>
        <dbReference type="EMBL" id="EAL39009.3"/>
    </source>
</evidence>
<dbReference type="InterPro" id="IPR051333">
    <property type="entry name" value="CLIP_Serine_Protease"/>
</dbReference>
<dbReference type="Pfam" id="PF00089">
    <property type="entry name" value="Trypsin"/>
    <property type="match status" value="2"/>
</dbReference>
<dbReference type="eggNOG" id="KOG3627">
    <property type="taxonomic scope" value="Eukaryota"/>
</dbReference>
<accession>Q5TNL9</accession>
<dbReference type="SMART" id="SM00020">
    <property type="entry name" value="Tryp_SPc"/>
    <property type="match status" value="1"/>
</dbReference>
<evidence type="ECO:0000256" key="2">
    <source>
        <dbReference type="ARBA" id="ARBA00023157"/>
    </source>
</evidence>
<dbReference type="VEuPathDB" id="VectorBase:AGAP009006"/>
<dbReference type="InterPro" id="IPR009003">
    <property type="entry name" value="Peptidase_S1_PA"/>
</dbReference>
<dbReference type="EMBL" id="AAAB01008984">
    <property type="protein sequence ID" value="EAL39009.3"/>
    <property type="molecule type" value="Genomic_DNA"/>
</dbReference>
<dbReference type="SUPFAM" id="SSF50494">
    <property type="entry name" value="Trypsin-like serine proteases"/>
    <property type="match status" value="2"/>
</dbReference>
<evidence type="ECO:0000256" key="1">
    <source>
        <dbReference type="ARBA" id="ARBA00022729"/>
    </source>
</evidence>
<gene>
    <name evidence="5" type="ORF">AgaP_AGAP009006</name>
</gene>
<reference evidence="5" key="1">
    <citation type="journal article" date="2002" name="Science">
        <title>The genome sequence of the malaria mosquito Anopheles gambiae.</title>
        <authorList>
            <person name="Holt R.A."/>
            <person name="Subramanian G.M."/>
            <person name="Halpern A."/>
            <person name="Sutton G.G."/>
            <person name="Charlab R."/>
            <person name="Nusskern D.R."/>
            <person name="Wincker P."/>
            <person name="Clark A.G."/>
            <person name="Ribeiro J.M."/>
            <person name="Wides R."/>
            <person name="Salzberg S.L."/>
            <person name="Loftus B."/>
            <person name="Yandell M."/>
            <person name="Majoros W.H."/>
            <person name="Rusch D.B."/>
            <person name="Lai Z."/>
            <person name="Kraft C.L."/>
            <person name="Abril J.F."/>
            <person name="Anthouard V."/>
            <person name="Arensburger P."/>
            <person name="Atkinson P.W."/>
            <person name="Baden H."/>
            <person name="de Berardinis V."/>
            <person name="Baldwin D."/>
            <person name="Benes V."/>
            <person name="Biedler J."/>
            <person name="Blass C."/>
            <person name="Bolanos R."/>
            <person name="Boscus D."/>
            <person name="Barnstead M."/>
            <person name="Cai S."/>
            <person name="Center A."/>
            <person name="Chaturverdi K."/>
            <person name="Christophides G.K."/>
            <person name="Chrystal M.A."/>
            <person name="Clamp M."/>
            <person name="Cravchik A."/>
            <person name="Curwen V."/>
            <person name="Dana A."/>
            <person name="Delcher A."/>
            <person name="Dew I."/>
            <person name="Evans C.A."/>
            <person name="Flanigan M."/>
            <person name="Grundschober-Freimoser A."/>
            <person name="Friedli L."/>
            <person name="Gu Z."/>
            <person name="Guan P."/>
            <person name="Guigo R."/>
            <person name="Hillenmeyer M.E."/>
            <person name="Hladun S.L."/>
            <person name="Hogan J.R."/>
            <person name="Hong Y.S."/>
            <person name="Hoover J."/>
            <person name="Jaillon O."/>
            <person name="Ke Z."/>
            <person name="Kodira C."/>
            <person name="Kokoza E."/>
            <person name="Koutsos A."/>
            <person name="Letunic I."/>
            <person name="Levitsky A."/>
            <person name="Liang Y."/>
            <person name="Lin J.J."/>
            <person name="Lobo N.F."/>
            <person name="Lopez J.R."/>
            <person name="Malek J.A."/>
            <person name="McIntosh T.C."/>
            <person name="Meister S."/>
            <person name="Miller J."/>
            <person name="Mobarry C."/>
            <person name="Mongin E."/>
            <person name="Murphy S.D."/>
            <person name="O'Brochta D.A."/>
            <person name="Pfannkoch C."/>
            <person name="Qi R."/>
            <person name="Regier M.A."/>
            <person name="Remington K."/>
            <person name="Shao H."/>
            <person name="Sharakhova M.V."/>
            <person name="Sitter C.D."/>
            <person name="Shetty J."/>
            <person name="Smith T.J."/>
            <person name="Strong R."/>
            <person name="Sun J."/>
            <person name="Thomasova D."/>
            <person name="Ton L.Q."/>
            <person name="Topalis P."/>
            <person name="Tu Z."/>
            <person name="Unger M.F."/>
            <person name="Walenz B."/>
            <person name="Wang A."/>
            <person name="Wang J."/>
            <person name="Wang M."/>
            <person name="Wang X."/>
            <person name="Woodford K.J."/>
            <person name="Wortman J.R."/>
            <person name="Wu M."/>
            <person name="Yao A."/>
            <person name="Zdobnov E.M."/>
            <person name="Zhang H."/>
            <person name="Zhao Q."/>
            <person name="Zhao S."/>
            <person name="Zhu S.C."/>
            <person name="Zhimulev I."/>
            <person name="Coluzzi M."/>
            <person name="della Torre A."/>
            <person name="Roth C.W."/>
            <person name="Louis C."/>
            <person name="Kalush F."/>
            <person name="Mural R.J."/>
            <person name="Myers E.W."/>
            <person name="Adams M.D."/>
            <person name="Smith H.O."/>
            <person name="Broder S."/>
            <person name="Gardner M.J."/>
            <person name="Fraser C.M."/>
            <person name="Birney E."/>
            <person name="Bork P."/>
            <person name="Brey P.T."/>
            <person name="Venter J.C."/>
            <person name="Weissenbach J."/>
            <person name="Kafatos F.C."/>
            <person name="Collins F.H."/>
            <person name="Hoffman S.L."/>
        </authorList>
    </citation>
    <scope>NUCLEOTIDE SEQUENCE [LARGE SCALE GENOMIC DNA]</scope>
    <source>
        <strain evidence="5">PEST</strain>
    </source>
</reference>
<proteinExistence type="inferred from homology"/>
<dbReference type="Gene3D" id="2.40.10.10">
    <property type="entry name" value="Trypsin-like serine proteases"/>
    <property type="match status" value="3"/>
</dbReference>
<dbReference type="InterPro" id="IPR001254">
    <property type="entry name" value="Trypsin_dom"/>
</dbReference>
<feature type="domain" description="Peptidase S1" evidence="4">
    <location>
        <begin position="171"/>
        <end position="401"/>
    </location>
</feature>
<dbReference type="PANTHER" id="PTHR24260:SF147">
    <property type="entry name" value="EG:BACR7A4.3 PROTEIN-RELATED"/>
    <property type="match status" value="1"/>
</dbReference>
<dbReference type="InterPro" id="IPR022700">
    <property type="entry name" value="CLIP"/>
</dbReference>
<evidence type="ECO:0000259" key="4">
    <source>
        <dbReference type="PROSITE" id="PS50240"/>
    </source>
</evidence>
<dbReference type="VEuPathDB" id="VectorBase:AGAMI1_007781"/>
<reference evidence="5" key="4">
    <citation type="journal article" date="2007" name="Genome Biol.">
        <title>Update of the Anopheles gambiae PEST genome assembly.</title>
        <authorList>
            <person name="Sharakhova M.V."/>
            <person name="Hammond M.P."/>
            <person name="Lobo N.F."/>
            <person name="Krzywinski J."/>
            <person name="Unger M.F."/>
            <person name="Hillenmeyer M.E."/>
            <person name="Bruggner R.V."/>
            <person name="Birney E."/>
            <person name="Collins F.H."/>
        </authorList>
    </citation>
    <scope>NUCLEOTIDE SEQUENCE</scope>
    <source>
        <strain evidence="5">PEST</strain>
    </source>
</reference>
<dbReference type="GO" id="GO:0006508">
    <property type="term" value="P:proteolysis"/>
    <property type="evidence" value="ECO:0007669"/>
    <property type="project" value="InterPro"/>
</dbReference>
<comment type="caution">
    <text evidence="5">The sequence shown here is derived from an EMBL/GenBank/DDBJ whole genome shotgun (WGS) entry which is preliminary data.</text>
</comment>
<dbReference type="GO" id="GO:0004252">
    <property type="term" value="F:serine-type endopeptidase activity"/>
    <property type="evidence" value="ECO:0007669"/>
    <property type="project" value="InterPro"/>
</dbReference>
<evidence type="ECO:0000256" key="3">
    <source>
        <dbReference type="ARBA" id="ARBA00024195"/>
    </source>
</evidence>
<dbReference type="AlphaFoldDB" id="Q5TNL9"/>
<reference evidence="5" key="3">
    <citation type="journal article" date="2004" name="Trends Parasitol.">
        <title>The Anopheles gambiae genome: an update.</title>
        <authorList>
            <person name="Mongin E."/>
            <person name="Louis C."/>
            <person name="Holt R.A."/>
            <person name="Birney E."/>
            <person name="Collins F.H."/>
        </authorList>
    </citation>
    <scope>NUCLEOTIDE SEQUENCE</scope>
    <source>
        <strain evidence="5">PEST</strain>
    </source>
</reference>